<reference evidence="2" key="1">
    <citation type="submission" date="2013-03" db="EMBL/GenBank/DDBJ databases">
        <authorList>
            <person name="Harkins D.M."/>
            <person name="Durkin A.S."/>
            <person name="Brinkac L.M."/>
            <person name="Haft D.H."/>
            <person name="Selengut J.D."/>
            <person name="Sanka R."/>
            <person name="DePew J."/>
            <person name="Purushe J."/>
            <person name="Hartskeerl R.A."/>
            <person name="Ahmed A."/>
            <person name="van der Linden H."/>
            <person name="Goris M.G.A."/>
            <person name="Vinetz J.M."/>
            <person name="Sutton G.G."/>
            <person name="Nierman W.C."/>
            <person name="Fouts D.E."/>
        </authorList>
    </citation>
    <scope>NUCLEOTIDE SEQUENCE [LARGE SCALE GENOMIC DNA]</scope>
    <source>
        <strain evidence="2">ICFT</strain>
    </source>
</reference>
<dbReference type="Proteomes" id="UP000012313">
    <property type="component" value="Unassembled WGS sequence"/>
</dbReference>
<dbReference type="RefSeq" id="WP_003000794.1">
    <property type="nucleotide sequence ID" value="NZ_AOHC02000026.1"/>
</dbReference>
<dbReference type="AlphaFoldDB" id="N1WLH1"/>
<dbReference type="Pfam" id="PF00480">
    <property type="entry name" value="ROK"/>
    <property type="match status" value="1"/>
</dbReference>
<organism evidence="2 3">
    <name type="scientific">Leptospira weilii serovar Ranarum str. ICFT</name>
    <dbReference type="NCBI Taxonomy" id="1218598"/>
    <lineage>
        <taxon>Bacteria</taxon>
        <taxon>Pseudomonadati</taxon>
        <taxon>Spirochaetota</taxon>
        <taxon>Spirochaetia</taxon>
        <taxon>Leptospirales</taxon>
        <taxon>Leptospiraceae</taxon>
        <taxon>Leptospira</taxon>
    </lineage>
</organism>
<name>N1WLH1_9LEPT</name>
<dbReference type="PANTHER" id="PTHR18964">
    <property type="entry name" value="ROK (REPRESSOR, ORF, KINASE) FAMILY"/>
    <property type="match status" value="1"/>
</dbReference>
<evidence type="ECO:0000256" key="1">
    <source>
        <dbReference type="ARBA" id="ARBA00006479"/>
    </source>
</evidence>
<dbReference type="STRING" id="1218598.LEP1GSC060_1773"/>
<evidence type="ECO:0000313" key="2">
    <source>
        <dbReference type="EMBL" id="EMY77984.1"/>
    </source>
</evidence>
<evidence type="ECO:0000313" key="3">
    <source>
        <dbReference type="Proteomes" id="UP000012313"/>
    </source>
</evidence>
<keyword evidence="3" id="KW-1185">Reference proteome</keyword>
<dbReference type="PANTHER" id="PTHR18964:SF149">
    <property type="entry name" value="BIFUNCTIONAL UDP-N-ACETYLGLUCOSAMINE 2-EPIMERASE_N-ACETYLMANNOSAMINE KINASE"/>
    <property type="match status" value="1"/>
</dbReference>
<dbReference type="OrthoDB" id="9795247at2"/>
<dbReference type="InterPro" id="IPR043129">
    <property type="entry name" value="ATPase_NBD"/>
</dbReference>
<dbReference type="EMBL" id="AOHC02000026">
    <property type="protein sequence ID" value="EMY77984.1"/>
    <property type="molecule type" value="Genomic_DNA"/>
</dbReference>
<proteinExistence type="inferred from homology"/>
<accession>N1WLH1</accession>
<dbReference type="SUPFAM" id="SSF53067">
    <property type="entry name" value="Actin-like ATPase domain"/>
    <property type="match status" value="1"/>
</dbReference>
<dbReference type="InterPro" id="IPR000600">
    <property type="entry name" value="ROK"/>
</dbReference>
<comment type="similarity">
    <text evidence="1">Belongs to the ROK (NagC/XylR) family.</text>
</comment>
<dbReference type="Gene3D" id="3.30.420.40">
    <property type="match status" value="2"/>
</dbReference>
<gene>
    <name evidence="2" type="ORF">LEP1GSC060_1773</name>
</gene>
<sequence length="298" mass="31733">MKSYLGIDIGAGSIKANLVDPDGTVLKSASRTTGVETNEQQFLDSLCDIVVEMKDSSLAAIGIGSPGPIDSENGILIQSANLPLLKNVALVAPLKRNFQIPVYYNNDANLAALGEYRFGLGKGSPSLVILTLGTGLGGGWVYQGKLFQGYKGSGMEAGHVTYLPNGSLCGCGQRGCTEAYFSASGFLNRYREKTGTGLSSAEEFFDKNRKGESAASTLLNEGIEALAQLCRGLIHTINPEKIVFTGGLVKSWDLFGNPLKERIREIIFPIFRTYTQILPGGNVSGTLGAAAFCMENQE</sequence>
<comment type="caution">
    <text evidence="2">The sequence shown here is derived from an EMBL/GenBank/DDBJ whole genome shotgun (WGS) entry which is preliminary data.</text>
</comment>
<protein>
    <submittedName>
        <fullName evidence="2">ROK family protein</fullName>
    </submittedName>
</protein>